<proteinExistence type="predicted"/>
<keyword evidence="2" id="KW-1185">Reference proteome</keyword>
<gene>
    <name evidence="1" type="ORF">EPUL_003811</name>
</gene>
<organism evidence="1 2">
    <name type="scientific">Erysiphe pulchra</name>
    <dbReference type="NCBI Taxonomy" id="225359"/>
    <lineage>
        <taxon>Eukaryota</taxon>
        <taxon>Fungi</taxon>
        <taxon>Dikarya</taxon>
        <taxon>Ascomycota</taxon>
        <taxon>Pezizomycotina</taxon>
        <taxon>Leotiomycetes</taxon>
        <taxon>Erysiphales</taxon>
        <taxon>Erysiphaceae</taxon>
        <taxon>Erysiphe</taxon>
    </lineage>
</organism>
<evidence type="ECO:0000313" key="2">
    <source>
        <dbReference type="Proteomes" id="UP000237438"/>
    </source>
</evidence>
<dbReference type="OrthoDB" id="10363086at2759"/>
<dbReference type="EMBL" id="PEDP01001315">
    <property type="protein sequence ID" value="POS83847.1"/>
    <property type="molecule type" value="Genomic_DNA"/>
</dbReference>
<sequence>MNDIQEAGEFFQWTIEEANKVSAQEVFEYVFARTHDYDVPDLISLRDYLGSRDVFVEKRRWIKMASALVQTCQSNYLQLPNREQIEVLPNFRSQLLTPTSQSQSASPKPYQRPIEEKFFDNKFATFTENCNTVGLPTSPQHKAFHIMLQGAALQHYRSIVSQNEMVISEISTFATKIKQFFEGRERESMLRSQWNETSLFSIITENP</sequence>
<dbReference type="Proteomes" id="UP000237438">
    <property type="component" value="Unassembled WGS sequence"/>
</dbReference>
<comment type="caution">
    <text evidence="1">The sequence shown here is derived from an EMBL/GenBank/DDBJ whole genome shotgun (WGS) entry which is preliminary data.</text>
</comment>
<name>A0A2S4PP96_9PEZI</name>
<reference evidence="1 2" key="1">
    <citation type="submission" date="2017-10" db="EMBL/GenBank/DDBJ databases">
        <title>Development of genomic resources for the powdery mildew, Erysiphe pulchra.</title>
        <authorList>
            <person name="Wadl P.A."/>
            <person name="Mack B.M."/>
            <person name="Moore G."/>
            <person name="Beltz S.B."/>
        </authorList>
    </citation>
    <scope>NUCLEOTIDE SEQUENCE [LARGE SCALE GENOMIC DNA]</scope>
    <source>
        <strain evidence="1">Cflorida</strain>
    </source>
</reference>
<protein>
    <submittedName>
        <fullName evidence="1">Uncharacterized protein</fullName>
    </submittedName>
</protein>
<dbReference type="AlphaFoldDB" id="A0A2S4PP96"/>
<accession>A0A2S4PP96</accession>
<evidence type="ECO:0000313" key="1">
    <source>
        <dbReference type="EMBL" id="POS83847.1"/>
    </source>
</evidence>